<gene>
    <name evidence="1" type="ORF">SAMN05421788_11165</name>
</gene>
<protein>
    <submittedName>
        <fullName evidence="1">Uncharacterized protein</fullName>
    </submittedName>
</protein>
<dbReference type="EMBL" id="FTOR01000011">
    <property type="protein sequence ID" value="SIT32245.1"/>
    <property type="molecule type" value="Genomic_DNA"/>
</dbReference>
<dbReference type="AlphaFoldDB" id="A0A1N7RAY6"/>
<dbReference type="Proteomes" id="UP000186917">
    <property type="component" value="Unassembled WGS sequence"/>
</dbReference>
<proteinExistence type="predicted"/>
<evidence type="ECO:0000313" key="1">
    <source>
        <dbReference type="EMBL" id="SIT32245.1"/>
    </source>
</evidence>
<evidence type="ECO:0000313" key="2">
    <source>
        <dbReference type="Proteomes" id="UP000186917"/>
    </source>
</evidence>
<reference evidence="2" key="1">
    <citation type="submission" date="2017-01" db="EMBL/GenBank/DDBJ databases">
        <authorList>
            <person name="Varghese N."/>
            <person name="Submissions S."/>
        </authorList>
    </citation>
    <scope>NUCLEOTIDE SEQUENCE [LARGE SCALE GENOMIC DNA]</scope>
    <source>
        <strain evidence="2">DSM 21054</strain>
    </source>
</reference>
<organism evidence="1 2">
    <name type="scientific">Filimonas lacunae</name>
    <dbReference type="NCBI Taxonomy" id="477680"/>
    <lineage>
        <taxon>Bacteria</taxon>
        <taxon>Pseudomonadati</taxon>
        <taxon>Bacteroidota</taxon>
        <taxon>Chitinophagia</taxon>
        <taxon>Chitinophagales</taxon>
        <taxon>Chitinophagaceae</taxon>
        <taxon>Filimonas</taxon>
    </lineage>
</organism>
<keyword evidence="2" id="KW-1185">Reference proteome</keyword>
<name>A0A1N7RAY6_9BACT</name>
<sequence>MCGNSLSVSQKDRLNNLMEVVYPYLTAYRKKALTFIVYYLASSNNIRCSPSGSESALLFYMHKWINGFRGFVQRKTL</sequence>
<accession>A0A1N7RAY6</accession>